<keyword evidence="5" id="KW-1185">Reference proteome</keyword>
<dbReference type="PANTHER" id="PTHR48106">
    <property type="entry name" value="QUINONE OXIDOREDUCTASE PIG3-RELATED"/>
    <property type="match status" value="1"/>
</dbReference>
<keyword evidence="2" id="KW-0560">Oxidoreductase</keyword>
<sequence length="332" mass="35222">MRAWLMDGYEGVEKMRLGEVPDPQPGPAQVLLRVKFAALNPADAFLARRMYPANPSLPHILGRDGVGDVIAVGTGVESVWVGETVGILRCEVGVEQWGTLAEKVVVPAKSVARIPTGWSDEEMAGAPLVFLTAWQALTQWADPPAPPSSKTILLVTGASGGVGVASVLLGKSMNLTVVALSRSAEKRAKLKQLGADFVFDPMDNNLIEMVTAALSPRKVDLAVDNVGGVLLPQVVALLGHGGRISVVGRSGGMVPKFNTATLFFRRNRIGGVSVGDFTAQEAFAAWEHIVGRLDAMGQRPQVDTIVPFEEVKTGFDRLAQGPMGKVLVQVAD</sequence>
<dbReference type="KEGG" id="nall:PP769_10320"/>
<dbReference type="AlphaFoldDB" id="A0AA96G6S0"/>
<dbReference type="GO" id="GO:0016651">
    <property type="term" value="F:oxidoreductase activity, acting on NAD(P)H"/>
    <property type="evidence" value="ECO:0007669"/>
    <property type="project" value="TreeGrafter"/>
</dbReference>
<dbReference type="Pfam" id="PF00107">
    <property type="entry name" value="ADH_zinc_N"/>
    <property type="match status" value="1"/>
</dbReference>
<dbReference type="SUPFAM" id="SSF51735">
    <property type="entry name" value="NAD(P)-binding Rossmann-fold domains"/>
    <property type="match status" value="1"/>
</dbReference>
<accession>A0AA96G6S0</accession>
<dbReference type="InterPro" id="IPR001202">
    <property type="entry name" value="WW_dom"/>
</dbReference>
<dbReference type="InterPro" id="IPR020843">
    <property type="entry name" value="ER"/>
</dbReference>
<dbReference type="Pfam" id="PF08240">
    <property type="entry name" value="ADH_N"/>
    <property type="match status" value="1"/>
</dbReference>
<protein>
    <submittedName>
        <fullName evidence="4">Zinc-binding alcohol dehydrogenase family protein</fullName>
    </submittedName>
</protein>
<dbReference type="EMBL" id="CP116967">
    <property type="protein sequence ID" value="WNM56379.1"/>
    <property type="molecule type" value="Genomic_DNA"/>
</dbReference>
<feature type="domain" description="WW" evidence="3">
    <location>
        <begin position="118"/>
        <end position="143"/>
    </location>
</feature>
<organism evidence="4 5">
    <name type="scientific">Candidatus Nitrospira allomarina</name>
    <dbReference type="NCBI Taxonomy" id="3020900"/>
    <lineage>
        <taxon>Bacteria</taxon>
        <taxon>Pseudomonadati</taxon>
        <taxon>Nitrospirota</taxon>
        <taxon>Nitrospiria</taxon>
        <taxon>Nitrospirales</taxon>
        <taxon>Nitrospiraceae</taxon>
        <taxon>Nitrospira</taxon>
    </lineage>
</organism>
<name>A0AA96G6S0_9BACT</name>
<proteinExistence type="predicted"/>
<evidence type="ECO:0000256" key="1">
    <source>
        <dbReference type="ARBA" id="ARBA00022857"/>
    </source>
</evidence>
<dbReference type="InterPro" id="IPR011032">
    <property type="entry name" value="GroES-like_sf"/>
</dbReference>
<reference evidence="4 5" key="1">
    <citation type="submission" date="2023-01" db="EMBL/GenBank/DDBJ databases">
        <title>Cultivation and genomic characterization of new, ubiquitous marine nitrite-oxidizing bacteria from the Nitrospirales.</title>
        <authorList>
            <person name="Mueller A.J."/>
            <person name="Daebeler A."/>
            <person name="Herbold C.W."/>
            <person name="Kirkegaard R.H."/>
            <person name="Daims H."/>
        </authorList>
    </citation>
    <scope>NUCLEOTIDE SEQUENCE [LARGE SCALE GENOMIC DNA]</scope>
    <source>
        <strain evidence="4 5">VA</strain>
    </source>
</reference>
<dbReference type="PROSITE" id="PS01159">
    <property type="entry name" value="WW_DOMAIN_1"/>
    <property type="match status" value="1"/>
</dbReference>
<dbReference type="SMART" id="SM00829">
    <property type="entry name" value="PKS_ER"/>
    <property type="match status" value="1"/>
</dbReference>
<keyword evidence="1" id="KW-0521">NADP</keyword>
<dbReference type="InterPro" id="IPR036291">
    <property type="entry name" value="NAD(P)-bd_dom_sf"/>
</dbReference>
<gene>
    <name evidence="4" type="ORF">PP769_10320</name>
</gene>
<dbReference type="SUPFAM" id="SSF50129">
    <property type="entry name" value="GroES-like"/>
    <property type="match status" value="1"/>
</dbReference>
<dbReference type="Gene3D" id="3.90.180.10">
    <property type="entry name" value="Medium-chain alcohol dehydrogenases, catalytic domain"/>
    <property type="match status" value="1"/>
</dbReference>
<evidence type="ECO:0000259" key="3">
    <source>
        <dbReference type="PROSITE" id="PS01159"/>
    </source>
</evidence>
<dbReference type="PANTHER" id="PTHR48106:SF18">
    <property type="entry name" value="QUINONE OXIDOREDUCTASE PIG3"/>
    <property type="match status" value="1"/>
</dbReference>
<dbReference type="RefSeq" id="WP_312639967.1">
    <property type="nucleotide sequence ID" value="NZ_CP116967.1"/>
</dbReference>
<dbReference type="InterPro" id="IPR013154">
    <property type="entry name" value="ADH-like_N"/>
</dbReference>
<dbReference type="GO" id="GO:0070402">
    <property type="term" value="F:NADPH binding"/>
    <property type="evidence" value="ECO:0007669"/>
    <property type="project" value="TreeGrafter"/>
</dbReference>
<dbReference type="Gene3D" id="3.40.50.720">
    <property type="entry name" value="NAD(P)-binding Rossmann-like Domain"/>
    <property type="match status" value="1"/>
</dbReference>
<evidence type="ECO:0000313" key="5">
    <source>
        <dbReference type="Proteomes" id="UP001302719"/>
    </source>
</evidence>
<evidence type="ECO:0000313" key="4">
    <source>
        <dbReference type="EMBL" id="WNM56379.1"/>
    </source>
</evidence>
<evidence type="ECO:0000256" key="2">
    <source>
        <dbReference type="ARBA" id="ARBA00023002"/>
    </source>
</evidence>
<dbReference type="Proteomes" id="UP001302719">
    <property type="component" value="Chromosome"/>
</dbReference>
<dbReference type="InterPro" id="IPR013149">
    <property type="entry name" value="ADH-like_C"/>
</dbReference>